<gene>
    <name evidence="1" type="ORF">Sjap_015338</name>
</gene>
<reference evidence="1 2" key="1">
    <citation type="submission" date="2024-01" db="EMBL/GenBank/DDBJ databases">
        <title>Genome assemblies of Stephania.</title>
        <authorList>
            <person name="Yang L."/>
        </authorList>
    </citation>
    <scope>NUCLEOTIDE SEQUENCE [LARGE SCALE GENOMIC DNA]</scope>
    <source>
        <strain evidence="1">QJT</strain>
        <tissue evidence="1">Leaf</tissue>
    </source>
</reference>
<name>A0AAP0IIX7_9MAGN</name>
<dbReference type="EMBL" id="JBBNAE010000006">
    <property type="protein sequence ID" value="KAK9116391.1"/>
    <property type="molecule type" value="Genomic_DNA"/>
</dbReference>
<protein>
    <submittedName>
        <fullName evidence="1">Uncharacterized protein</fullName>
    </submittedName>
</protein>
<proteinExistence type="predicted"/>
<comment type="caution">
    <text evidence="1">The sequence shown here is derived from an EMBL/GenBank/DDBJ whole genome shotgun (WGS) entry which is preliminary data.</text>
</comment>
<accession>A0AAP0IIX7</accession>
<dbReference type="AlphaFoldDB" id="A0AAP0IIX7"/>
<evidence type="ECO:0000313" key="1">
    <source>
        <dbReference type="EMBL" id="KAK9116391.1"/>
    </source>
</evidence>
<organism evidence="1 2">
    <name type="scientific">Stephania japonica</name>
    <dbReference type="NCBI Taxonomy" id="461633"/>
    <lineage>
        <taxon>Eukaryota</taxon>
        <taxon>Viridiplantae</taxon>
        <taxon>Streptophyta</taxon>
        <taxon>Embryophyta</taxon>
        <taxon>Tracheophyta</taxon>
        <taxon>Spermatophyta</taxon>
        <taxon>Magnoliopsida</taxon>
        <taxon>Ranunculales</taxon>
        <taxon>Menispermaceae</taxon>
        <taxon>Menispermoideae</taxon>
        <taxon>Cissampelideae</taxon>
        <taxon>Stephania</taxon>
    </lineage>
</organism>
<dbReference type="Proteomes" id="UP001417504">
    <property type="component" value="Unassembled WGS sequence"/>
</dbReference>
<sequence>MEGSHLGKARIAAIGRVWNATTRLDMLSSTLGAKPGLGVESHRLGVAGPCCWTKWLVTLTSTGILMETNKITPRWPPIPTIIVNSKTRTVKVEVCGLCGDYTHPTDVCPYKPKYESYPYWGNASPQPDLSYPFSNPLTPRQDEQSLEDMFKEYSSANQRMLEEEEFPVLLSCDEKETLNDVTLKSVETNEHAMNEYFAIDGLTPCIYEYWSDHEELEGELEVSQSEPETVMAQTYEKEVEKEIEVTLTRQEKLQQESKDDQSFVLIDDHDMPLNLDLVLWNHRLRSYNVGKCALNKTNKVEVNKGLGDEGEGFPKLGNLEIFGFLHTAGWTIQPARKISHTNLHYLQWSKEKNHFESLQRKSPSIGSLPLLVSALSAPILALQISAPVLVWTTDRGCSSLAASYRSINLRKGALRLRRVGETGICLEVHVEARRMHFGQSGIADWAEVGDVFNNVVGVAKLADWEQQATRLPRDSGPPQLSNLLSK</sequence>
<keyword evidence="2" id="KW-1185">Reference proteome</keyword>
<evidence type="ECO:0000313" key="2">
    <source>
        <dbReference type="Proteomes" id="UP001417504"/>
    </source>
</evidence>